<proteinExistence type="predicted"/>
<name>A0A1D2NEL9_ORCCI</name>
<evidence type="ECO:0000256" key="2">
    <source>
        <dbReference type="SAM" id="MobiDB-lite"/>
    </source>
</evidence>
<organism evidence="3 4">
    <name type="scientific">Orchesella cincta</name>
    <name type="common">Springtail</name>
    <name type="synonym">Podura cincta</name>
    <dbReference type="NCBI Taxonomy" id="48709"/>
    <lineage>
        <taxon>Eukaryota</taxon>
        <taxon>Metazoa</taxon>
        <taxon>Ecdysozoa</taxon>
        <taxon>Arthropoda</taxon>
        <taxon>Hexapoda</taxon>
        <taxon>Collembola</taxon>
        <taxon>Entomobryomorpha</taxon>
        <taxon>Entomobryoidea</taxon>
        <taxon>Orchesellidae</taxon>
        <taxon>Orchesellinae</taxon>
        <taxon>Orchesella</taxon>
    </lineage>
</organism>
<dbReference type="Proteomes" id="UP000094527">
    <property type="component" value="Unassembled WGS sequence"/>
</dbReference>
<accession>A0A1D2NEL9</accession>
<protein>
    <submittedName>
        <fullName evidence="3">Uncharacterized protein</fullName>
    </submittedName>
</protein>
<evidence type="ECO:0000256" key="1">
    <source>
        <dbReference type="SAM" id="Coils"/>
    </source>
</evidence>
<dbReference type="AlphaFoldDB" id="A0A1D2NEL9"/>
<gene>
    <name evidence="3" type="ORF">Ocin01_02988</name>
</gene>
<feature type="coiled-coil region" evidence="1">
    <location>
        <begin position="161"/>
        <end position="228"/>
    </location>
</feature>
<dbReference type="EMBL" id="LJIJ01000066">
    <property type="protein sequence ID" value="ODN03710.1"/>
    <property type="molecule type" value="Genomic_DNA"/>
</dbReference>
<keyword evidence="4" id="KW-1185">Reference proteome</keyword>
<comment type="caution">
    <text evidence="3">The sequence shown here is derived from an EMBL/GenBank/DDBJ whole genome shotgun (WGS) entry which is preliminary data.</text>
</comment>
<evidence type="ECO:0000313" key="4">
    <source>
        <dbReference type="Proteomes" id="UP000094527"/>
    </source>
</evidence>
<keyword evidence="1" id="KW-0175">Coiled coil</keyword>
<reference evidence="3 4" key="1">
    <citation type="journal article" date="2016" name="Genome Biol. Evol.">
        <title>Gene Family Evolution Reflects Adaptation to Soil Environmental Stressors in the Genome of the Collembolan Orchesella cincta.</title>
        <authorList>
            <person name="Faddeeva-Vakhrusheva A."/>
            <person name="Derks M.F."/>
            <person name="Anvar S.Y."/>
            <person name="Agamennone V."/>
            <person name="Suring W."/>
            <person name="Smit S."/>
            <person name="van Straalen N.M."/>
            <person name="Roelofs D."/>
        </authorList>
    </citation>
    <scope>NUCLEOTIDE SEQUENCE [LARGE SCALE GENOMIC DNA]</scope>
    <source>
        <tissue evidence="3">Mixed pool</tissue>
    </source>
</reference>
<feature type="region of interest" description="Disordered" evidence="2">
    <location>
        <begin position="1"/>
        <end position="35"/>
    </location>
</feature>
<sequence>MHSSTRHLVDSSQTTDNKSIRGGMSSISVSSSLPTDEIDNHLSQIRYKKTVQDETAENGNSASAVLSSPQVSKVMASLFGSEKMELSTDTRQTLKTMEEFFKELIKATSVNNGSKVKEALNEVFHNPEEIVFQQILCNPPEDWAVSALQLVQDVAKKEALCEEIDGDIKDIKQKRRELAKDAGILKKELEEMKQSHKKKLEKLNPDNIRRLKIALESYKSEADKLEEIRSQNPGASDEDVEKILTDFEALKVRHEKAKNDLHQVSGGGVLPPNIEQARAILAQRKAYLASLQDQIANPDLSSTLDDSVFTK</sequence>
<evidence type="ECO:0000313" key="3">
    <source>
        <dbReference type="EMBL" id="ODN03710.1"/>
    </source>
</evidence>
<feature type="compositionally biased region" description="Low complexity" evidence="2">
    <location>
        <begin position="20"/>
        <end position="32"/>
    </location>
</feature>